<dbReference type="Pfam" id="PF13738">
    <property type="entry name" value="Pyr_redox_3"/>
    <property type="match status" value="1"/>
</dbReference>
<proteinExistence type="predicted"/>
<protein>
    <submittedName>
        <fullName evidence="2">Cation diffusion facilitator CzcD-associated flavoprotein CzcO</fullName>
    </submittedName>
</protein>
<gene>
    <name evidence="2" type="ORF">C7450_106105</name>
</gene>
<sequence>MSSANIHTLAAQTLRLLGPDPADWAPPRAGIEHNVVVVGGGHSGIAIAYALRRAGIGRVRVIDAAPTVRETGIWRSTARMVRLRTPKSLVGPELAHVGLSFQAWFEAQHGAKAYAAIDRIERTDWADYIDWYRETLGISVETGVHLDRVEPSGALLRLHLHNNGAPESVVTRKLVLANGFLGAGGSFVPPELRSLPASHRLHTAQPIDPTSFSGKTVAVVGAAASAFDAAAVILEAGAAAVHLLSRRPELAATAVNKVRAYPGAYDNYPDLPDSIRWRQALRYRRAGTTPPPDSVERVLAFPQFRLHLGAPVVDAALKDGQVRLATPAGWLAVDVVIAATGYAVGADLRPELADIADQIQTWSDRHTPQPSEADVALGGHPYLGPALEYRERHPGRAPYLGNIHVFNPAGFVSRGLPVGDVPSHKRDIPAVVAGISRDLFLDDLDVHEARIFQPVAPDFDLSFYARALHVADAAAE</sequence>
<dbReference type="Gene3D" id="3.50.50.60">
    <property type="entry name" value="FAD/NAD(P)-binding domain"/>
    <property type="match status" value="1"/>
</dbReference>
<evidence type="ECO:0000313" key="2">
    <source>
        <dbReference type="EMBL" id="PXW57933.1"/>
    </source>
</evidence>
<dbReference type="RefSeq" id="WP_110375260.1">
    <property type="nucleotide sequence ID" value="NZ_JAHBRY010000001.1"/>
</dbReference>
<dbReference type="PANTHER" id="PTHR43539">
    <property type="entry name" value="FLAVIN-BINDING MONOOXYGENASE-LIKE PROTEIN (AFU_ORTHOLOGUE AFUA_4G09220)"/>
    <property type="match status" value="1"/>
</dbReference>
<organism evidence="2 3">
    <name type="scientific">Chelatococcus asaccharovorans</name>
    <dbReference type="NCBI Taxonomy" id="28210"/>
    <lineage>
        <taxon>Bacteria</taxon>
        <taxon>Pseudomonadati</taxon>
        <taxon>Pseudomonadota</taxon>
        <taxon>Alphaproteobacteria</taxon>
        <taxon>Hyphomicrobiales</taxon>
        <taxon>Chelatococcaceae</taxon>
        <taxon>Chelatococcus</taxon>
    </lineage>
</organism>
<dbReference type="EMBL" id="QJJK01000006">
    <property type="protein sequence ID" value="PXW57933.1"/>
    <property type="molecule type" value="Genomic_DNA"/>
</dbReference>
<dbReference type="PANTHER" id="PTHR43539:SF91">
    <property type="entry name" value="FAD-DEPENDENT URATE HYDROXYLASE"/>
    <property type="match status" value="1"/>
</dbReference>
<dbReference type="InterPro" id="IPR036188">
    <property type="entry name" value="FAD/NAD-bd_sf"/>
</dbReference>
<dbReference type="InterPro" id="IPR050982">
    <property type="entry name" value="Auxin_biosynth/cation_transpt"/>
</dbReference>
<keyword evidence="1" id="KW-0560">Oxidoreductase</keyword>
<name>A0A2V3U591_9HYPH</name>
<accession>A0A2V3U591</accession>
<keyword evidence="3" id="KW-1185">Reference proteome</keyword>
<dbReference type="GO" id="GO:0004497">
    <property type="term" value="F:monooxygenase activity"/>
    <property type="evidence" value="ECO:0007669"/>
    <property type="project" value="TreeGrafter"/>
</dbReference>
<dbReference type="SUPFAM" id="SSF51905">
    <property type="entry name" value="FAD/NAD(P)-binding domain"/>
    <property type="match status" value="1"/>
</dbReference>
<evidence type="ECO:0000256" key="1">
    <source>
        <dbReference type="ARBA" id="ARBA00023002"/>
    </source>
</evidence>
<dbReference type="GO" id="GO:0050660">
    <property type="term" value="F:flavin adenine dinucleotide binding"/>
    <property type="evidence" value="ECO:0007669"/>
    <property type="project" value="TreeGrafter"/>
</dbReference>
<dbReference type="OrthoDB" id="8671611at2"/>
<evidence type="ECO:0000313" key="3">
    <source>
        <dbReference type="Proteomes" id="UP000248021"/>
    </source>
</evidence>
<reference evidence="2 3" key="1">
    <citation type="submission" date="2018-05" db="EMBL/GenBank/DDBJ databases">
        <title>Genomic Encyclopedia of Type Strains, Phase IV (KMG-IV): sequencing the most valuable type-strain genomes for metagenomic binning, comparative biology and taxonomic classification.</title>
        <authorList>
            <person name="Goeker M."/>
        </authorList>
    </citation>
    <scope>NUCLEOTIDE SEQUENCE [LARGE SCALE GENOMIC DNA]</scope>
    <source>
        <strain evidence="2 3">DSM 6462</strain>
    </source>
</reference>
<dbReference type="Proteomes" id="UP000248021">
    <property type="component" value="Unassembled WGS sequence"/>
</dbReference>
<comment type="caution">
    <text evidence="2">The sequence shown here is derived from an EMBL/GenBank/DDBJ whole genome shotgun (WGS) entry which is preliminary data.</text>
</comment>
<dbReference type="AlphaFoldDB" id="A0A2V3U591"/>